<keyword evidence="3" id="KW-1185">Reference proteome</keyword>
<gene>
    <name evidence="2" type="ORF">PLEPLA_LOCUS37939</name>
</gene>
<reference evidence="2" key="1">
    <citation type="submission" date="2020-03" db="EMBL/GenBank/DDBJ databases">
        <authorList>
            <person name="Weist P."/>
        </authorList>
    </citation>
    <scope>NUCLEOTIDE SEQUENCE</scope>
</reference>
<comment type="caution">
    <text evidence="2">The sequence shown here is derived from an EMBL/GenBank/DDBJ whole genome shotgun (WGS) entry which is preliminary data.</text>
</comment>
<dbReference type="Proteomes" id="UP001153269">
    <property type="component" value="Unassembled WGS sequence"/>
</dbReference>
<accession>A0A9N7VL76</accession>
<sequence length="71" mass="8215">MCQHHRANRARRREGRGRRSFSGMFRQGGIRGFHPDAQTTSTDTSSAETLHKRQTTLQRDMPTCRVIWSTV</sequence>
<protein>
    <submittedName>
        <fullName evidence="2">Uncharacterized protein</fullName>
    </submittedName>
</protein>
<evidence type="ECO:0000313" key="2">
    <source>
        <dbReference type="EMBL" id="CAB1450250.1"/>
    </source>
</evidence>
<organism evidence="2 3">
    <name type="scientific">Pleuronectes platessa</name>
    <name type="common">European plaice</name>
    <dbReference type="NCBI Taxonomy" id="8262"/>
    <lineage>
        <taxon>Eukaryota</taxon>
        <taxon>Metazoa</taxon>
        <taxon>Chordata</taxon>
        <taxon>Craniata</taxon>
        <taxon>Vertebrata</taxon>
        <taxon>Euteleostomi</taxon>
        <taxon>Actinopterygii</taxon>
        <taxon>Neopterygii</taxon>
        <taxon>Teleostei</taxon>
        <taxon>Neoteleostei</taxon>
        <taxon>Acanthomorphata</taxon>
        <taxon>Carangaria</taxon>
        <taxon>Pleuronectiformes</taxon>
        <taxon>Pleuronectoidei</taxon>
        <taxon>Pleuronectidae</taxon>
        <taxon>Pleuronectes</taxon>
    </lineage>
</organism>
<evidence type="ECO:0000256" key="1">
    <source>
        <dbReference type="SAM" id="MobiDB-lite"/>
    </source>
</evidence>
<dbReference type="EMBL" id="CADEAL010004047">
    <property type="protein sequence ID" value="CAB1450250.1"/>
    <property type="molecule type" value="Genomic_DNA"/>
</dbReference>
<name>A0A9N7VL76_PLEPL</name>
<feature type="region of interest" description="Disordered" evidence="1">
    <location>
        <begin position="1"/>
        <end position="52"/>
    </location>
</feature>
<evidence type="ECO:0000313" key="3">
    <source>
        <dbReference type="Proteomes" id="UP001153269"/>
    </source>
</evidence>
<feature type="compositionally biased region" description="Basic residues" evidence="1">
    <location>
        <begin position="1"/>
        <end position="19"/>
    </location>
</feature>
<proteinExistence type="predicted"/>
<dbReference type="AlphaFoldDB" id="A0A9N7VL76"/>